<dbReference type="AlphaFoldDB" id="A0A9W4WS07"/>
<keyword evidence="1" id="KW-0732">Signal</keyword>
<proteinExistence type="predicted"/>
<keyword evidence="3" id="KW-1185">Reference proteome</keyword>
<evidence type="ECO:0000313" key="3">
    <source>
        <dbReference type="Proteomes" id="UP001153678"/>
    </source>
</evidence>
<feature type="chain" id="PRO_5040725934" evidence="1">
    <location>
        <begin position="23"/>
        <end position="150"/>
    </location>
</feature>
<reference evidence="2" key="1">
    <citation type="submission" date="2022-08" db="EMBL/GenBank/DDBJ databases">
        <authorList>
            <person name="Kallberg Y."/>
            <person name="Tangrot J."/>
            <person name="Rosling A."/>
        </authorList>
    </citation>
    <scope>NUCLEOTIDE SEQUENCE</scope>
    <source>
        <strain evidence="2">Wild A</strain>
    </source>
</reference>
<protein>
    <submittedName>
        <fullName evidence="2">11348_t:CDS:1</fullName>
    </submittedName>
</protein>
<evidence type="ECO:0000256" key="1">
    <source>
        <dbReference type="SAM" id="SignalP"/>
    </source>
</evidence>
<evidence type="ECO:0000313" key="2">
    <source>
        <dbReference type="EMBL" id="CAI2181889.1"/>
    </source>
</evidence>
<accession>A0A9W4WS07</accession>
<gene>
    <name evidence="2" type="ORF">FWILDA_LOCUS10309</name>
</gene>
<dbReference type="EMBL" id="CAMKVN010002619">
    <property type="protein sequence ID" value="CAI2181889.1"/>
    <property type="molecule type" value="Genomic_DNA"/>
</dbReference>
<dbReference type="Proteomes" id="UP001153678">
    <property type="component" value="Unassembled WGS sequence"/>
</dbReference>
<name>A0A9W4WS07_9GLOM</name>
<feature type="signal peptide" evidence="1">
    <location>
        <begin position="1"/>
        <end position="22"/>
    </location>
</feature>
<sequence length="150" mass="16266">MALKYTAILFTIFLLFVVQVTFVENLKSQESLVCCPKGKSNTASLTISKVQPGAKIQTVESKDCIRAEDIKVMGDGMGDMVLTAVVVPKDVLDQKRASGEPINADSAGCKDPTEFCMQTDSMETNDNCIVVTNVSKEETQISCDSAVFKQ</sequence>
<dbReference type="OrthoDB" id="10341256at2759"/>
<comment type="caution">
    <text evidence="2">The sequence shown here is derived from an EMBL/GenBank/DDBJ whole genome shotgun (WGS) entry which is preliminary data.</text>
</comment>
<organism evidence="2 3">
    <name type="scientific">Funneliformis geosporum</name>
    <dbReference type="NCBI Taxonomy" id="1117311"/>
    <lineage>
        <taxon>Eukaryota</taxon>
        <taxon>Fungi</taxon>
        <taxon>Fungi incertae sedis</taxon>
        <taxon>Mucoromycota</taxon>
        <taxon>Glomeromycotina</taxon>
        <taxon>Glomeromycetes</taxon>
        <taxon>Glomerales</taxon>
        <taxon>Glomeraceae</taxon>
        <taxon>Funneliformis</taxon>
    </lineage>
</organism>